<name>A0ABV0NHP2_9TELE</name>
<proteinExistence type="predicted"/>
<sequence>MYGGDHCCFRELAVVLVETVDLTLLCVFWVRALGPTNSDLKSTAKDPNVHDTSQMRLDSICRKQAQTPGRAPLLKIHRAERIYC</sequence>
<gene>
    <name evidence="1" type="ORF">GOODEAATRI_005356</name>
</gene>
<keyword evidence="2" id="KW-1185">Reference proteome</keyword>
<evidence type="ECO:0000313" key="1">
    <source>
        <dbReference type="EMBL" id="MEQ2170926.1"/>
    </source>
</evidence>
<reference evidence="1 2" key="1">
    <citation type="submission" date="2021-06" db="EMBL/GenBank/DDBJ databases">
        <authorList>
            <person name="Palmer J.M."/>
        </authorList>
    </citation>
    <scope>NUCLEOTIDE SEQUENCE [LARGE SCALE GENOMIC DNA]</scope>
    <source>
        <strain evidence="1 2">GA_2019</strain>
        <tissue evidence="1">Muscle</tissue>
    </source>
</reference>
<evidence type="ECO:0000313" key="2">
    <source>
        <dbReference type="Proteomes" id="UP001476798"/>
    </source>
</evidence>
<accession>A0ABV0NHP2</accession>
<dbReference type="Proteomes" id="UP001476798">
    <property type="component" value="Unassembled WGS sequence"/>
</dbReference>
<comment type="caution">
    <text evidence="1">The sequence shown here is derived from an EMBL/GenBank/DDBJ whole genome shotgun (WGS) entry which is preliminary data.</text>
</comment>
<organism evidence="1 2">
    <name type="scientific">Goodea atripinnis</name>
    <dbReference type="NCBI Taxonomy" id="208336"/>
    <lineage>
        <taxon>Eukaryota</taxon>
        <taxon>Metazoa</taxon>
        <taxon>Chordata</taxon>
        <taxon>Craniata</taxon>
        <taxon>Vertebrata</taxon>
        <taxon>Euteleostomi</taxon>
        <taxon>Actinopterygii</taxon>
        <taxon>Neopterygii</taxon>
        <taxon>Teleostei</taxon>
        <taxon>Neoteleostei</taxon>
        <taxon>Acanthomorphata</taxon>
        <taxon>Ovalentaria</taxon>
        <taxon>Atherinomorphae</taxon>
        <taxon>Cyprinodontiformes</taxon>
        <taxon>Goodeidae</taxon>
        <taxon>Goodea</taxon>
    </lineage>
</organism>
<dbReference type="EMBL" id="JAHRIO010040223">
    <property type="protein sequence ID" value="MEQ2170926.1"/>
    <property type="molecule type" value="Genomic_DNA"/>
</dbReference>
<protein>
    <recommendedName>
        <fullName evidence="3">Secreted protein</fullName>
    </recommendedName>
</protein>
<evidence type="ECO:0008006" key="3">
    <source>
        <dbReference type="Google" id="ProtNLM"/>
    </source>
</evidence>